<keyword evidence="2" id="KW-0802">TPR repeat</keyword>
<proteinExistence type="predicted"/>
<evidence type="ECO:0000256" key="1">
    <source>
        <dbReference type="ARBA" id="ARBA00022737"/>
    </source>
</evidence>
<organism evidence="3">
    <name type="scientific">marine sediment metagenome</name>
    <dbReference type="NCBI Taxonomy" id="412755"/>
    <lineage>
        <taxon>unclassified sequences</taxon>
        <taxon>metagenomes</taxon>
        <taxon>ecological metagenomes</taxon>
    </lineage>
</organism>
<dbReference type="SUPFAM" id="SSF48452">
    <property type="entry name" value="TPR-like"/>
    <property type="match status" value="2"/>
</dbReference>
<evidence type="ECO:0000256" key="2">
    <source>
        <dbReference type="ARBA" id="ARBA00022803"/>
    </source>
</evidence>
<gene>
    <name evidence="3" type="ORF">LCGC14_1412480</name>
</gene>
<comment type="caution">
    <text evidence="3">The sequence shown here is derived from an EMBL/GenBank/DDBJ whole genome shotgun (WGS) entry which is preliminary data.</text>
</comment>
<dbReference type="EMBL" id="LAZR01009332">
    <property type="protein sequence ID" value="KKM73237.1"/>
    <property type="molecule type" value="Genomic_DNA"/>
</dbReference>
<dbReference type="SMART" id="SM00028">
    <property type="entry name" value="TPR"/>
    <property type="match status" value="6"/>
</dbReference>
<name>A0A0F9MVH2_9ZZZZ</name>
<protein>
    <submittedName>
        <fullName evidence="3">Uncharacterized protein</fullName>
    </submittedName>
</protein>
<dbReference type="Gene3D" id="1.25.40.10">
    <property type="entry name" value="Tetratricopeptide repeat domain"/>
    <property type="match status" value="1"/>
</dbReference>
<sequence>PLSGQRVGLYGYSDGLRIRRFRVSSRGVSATVSCLDVPNAFFNKGLLGEAKTEYLRIVDSHPGRAEGLEALFLAGKCNVELARREGPECNDGERLLSEAHSHFDRLERSYLAPLGCLGKSLIHELRQEYAKEAAELARAFQDYPEYEGLTAVGERLWERAVAFWFHPDAERFVLAAAKHHPAGLRCALDLAVVAQMPDKSAARKILYTVAERFPGDRQLCALAQRWIGLCFTWERRHEEALEVFQEILSTCPEQRQMCAQALTEIAFTLRNQGRYEEAIDHLERVLSEFADVEERFPAGAIIEMGRVMMAQGDYEGAVAVCDRVLSQYPGELAACAEAMSLVARVRWLQGRLDEALSLNQRVLAEYRAHPIYGIGSLSGVGDCLREKGSYEEALVQYERALSEALAAGYNPDAVLSFIGFVHILQGSRQAVAGLLKRCLTDKIGWAFRTALAPDDPSAARWVYGHPASEDPGYHTARALTAYARGDDEAAVRCFQEAMEQVHDEADRAPTWRHFKPVVSALTR</sequence>
<dbReference type="InterPro" id="IPR011990">
    <property type="entry name" value="TPR-like_helical_dom_sf"/>
</dbReference>
<feature type="non-terminal residue" evidence="3">
    <location>
        <position position="1"/>
    </location>
</feature>
<evidence type="ECO:0000313" key="3">
    <source>
        <dbReference type="EMBL" id="KKM73237.1"/>
    </source>
</evidence>
<dbReference type="AlphaFoldDB" id="A0A0F9MVH2"/>
<reference evidence="3" key="1">
    <citation type="journal article" date="2015" name="Nature">
        <title>Complex archaea that bridge the gap between prokaryotes and eukaryotes.</title>
        <authorList>
            <person name="Spang A."/>
            <person name="Saw J.H."/>
            <person name="Jorgensen S.L."/>
            <person name="Zaremba-Niedzwiedzka K."/>
            <person name="Martijn J."/>
            <person name="Lind A.E."/>
            <person name="van Eijk R."/>
            <person name="Schleper C."/>
            <person name="Guy L."/>
            <person name="Ettema T.J."/>
        </authorList>
    </citation>
    <scope>NUCLEOTIDE SEQUENCE</scope>
</reference>
<dbReference type="InterPro" id="IPR019734">
    <property type="entry name" value="TPR_rpt"/>
</dbReference>
<keyword evidence="1" id="KW-0677">Repeat</keyword>
<accession>A0A0F9MVH2</accession>
<dbReference type="Pfam" id="PF13424">
    <property type="entry name" value="TPR_12"/>
    <property type="match status" value="2"/>
</dbReference>
<dbReference type="PANTHER" id="PTHR44943">
    <property type="entry name" value="CELLULOSE SYNTHASE OPERON PROTEIN C"/>
    <property type="match status" value="1"/>
</dbReference>
<dbReference type="InterPro" id="IPR051685">
    <property type="entry name" value="Ycf3/AcsC/BcsC/TPR_MFPF"/>
</dbReference>
<dbReference type="PROSITE" id="PS50005">
    <property type="entry name" value="TPR"/>
    <property type="match status" value="2"/>
</dbReference>
<dbReference type="PANTHER" id="PTHR44943:SF5">
    <property type="entry name" value="BLL7697 PROTEIN"/>
    <property type="match status" value="1"/>
</dbReference>